<feature type="transmembrane region" description="Helical" evidence="5">
    <location>
        <begin position="306"/>
        <end position="326"/>
    </location>
</feature>
<name>A0A1M5C5E8_9BACT</name>
<evidence type="ECO:0000256" key="6">
    <source>
        <dbReference type="RuleBase" id="RU000471"/>
    </source>
</evidence>
<feature type="transmembrane region" description="Helical" evidence="5">
    <location>
        <begin position="116"/>
        <end position="134"/>
    </location>
</feature>
<evidence type="ECO:0000256" key="4">
    <source>
        <dbReference type="ARBA" id="ARBA00023136"/>
    </source>
</evidence>
<dbReference type="PANTHER" id="PTHR11432">
    <property type="entry name" value="NADH DEHYDROGENASE SUBUNIT 1"/>
    <property type="match status" value="1"/>
</dbReference>
<dbReference type="PROSITE" id="PS00668">
    <property type="entry name" value="COMPLEX1_ND1_2"/>
    <property type="match status" value="1"/>
</dbReference>
<evidence type="ECO:0000256" key="1">
    <source>
        <dbReference type="ARBA" id="ARBA00004141"/>
    </source>
</evidence>
<keyword evidence="5" id="KW-1003">Cell membrane</keyword>
<feature type="transmembrane region" description="Helical" evidence="5">
    <location>
        <begin position="187"/>
        <end position="206"/>
    </location>
</feature>
<organism evidence="7 8">
    <name type="scientific">Desulfacinum infernum DSM 9756</name>
    <dbReference type="NCBI Taxonomy" id="1121391"/>
    <lineage>
        <taxon>Bacteria</taxon>
        <taxon>Pseudomonadati</taxon>
        <taxon>Thermodesulfobacteriota</taxon>
        <taxon>Syntrophobacteria</taxon>
        <taxon>Syntrophobacterales</taxon>
        <taxon>Syntrophobacteraceae</taxon>
        <taxon>Desulfacinum</taxon>
    </lineage>
</organism>
<keyword evidence="5" id="KW-0830">Ubiquinone</keyword>
<keyword evidence="5" id="KW-1278">Translocase</keyword>
<dbReference type="AlphaFoldDB" id="A0A1M5C5E8"/>
<dbReference type="GO" id="GO:0016655">
    <property type="term" value="F:oxidoreductase activity, acting on NAD(P)H, quinone or similar compound as acceptor"/>
    <property type="evidence" value="ECO:0007669"/>
    <property type="project" value="UniProtKB-UniRule"/>
</dbReference>
<proteinExistence type="inferred from homology"/>
<sequence>MTEAVTNTGGDWLRLIVGLILVLIFSQLNALFLVWLERKVAGHIQLRYGPMEVGPHGLLQTIVDGIKLVGKELITPFKADKKLFVIAPVLVFMPVLVPFLVLPFGPELIIRDMNVGLLLIFAFSTFSVLAILVGGWASNNKYALLGAIRSVAQNVAYEIPLLLSVMSVVLMVHSFKFSELVMAQQRIWFIFLQPVAAIIYFICATAETNRAPFDIPEAESELVAGFHTEYSGMRFGLFFLAEYTNMFIVCAVATSLFLGGWHGPFGFSLGIPGVVWFLAKTYFLLFVLMWFRWTFPRVRFDQLMNFSWKVLIPLSMLNLLVTALVLKFV</sequence>
<dbReference type="PANTHER" id="PTHR11432:SF3">
    <property type="entry name" value="NADH-UBIQUINONE OXIDOREDUCTASE CHAIN 1"/>
    <property type="match status" value="1"/>
</dbReference>
<accession>A0A1M5C5E8</accession>
<dbReference type="NCBIfam" id="NF004741">
    <property type="entry name" value="PRK06076.1-2"/>
    <property type="match status" value="1"/>
</dbReference>
<dbReference type="GO" id="GO:0009060">
    <property type="term" value="P:aerobic respiration"/>
    <property type="evidence" value="ECO:0007669"/>
    <property type="project" value="TreeGrafter"/>
</dbReference>
<dbReference type="EMBL" id="FQVB01000019">
    <property type="protein sequence ID" value="SHF49642.1"/>
    <property type="molecule type" value="Genomic_DNA"/>
</dbReference>
<dbReference type="GO" id="GO:0005886">
    <property type="term" value="C:plasma membrane"/>
    <property type="evidence" value="ECO:0007669"/>
    <property type="project" value="UniProtKB-SubCell"/>
</dbReference>
<keyword evidence="5" id="KW-0874">Quinone</keyword>
<dbReference type="PROSITE" id="PS00667">
    <property type="entry name" value="COMPLEX1_ND1_1"/>
    <property type="match status" value="1"/>
</dbReference>
<evidence type="ECO:0000256" key="5">
    <source>
        <dbReference type="HAMAP-Rule" id="MF_01350"/>
    </source>
</evidence>
<keyword evidence="8" id="KW-1185">Reference proteome</keyword>
<comment type="subcellular location">
    <subcellularLocation>
        <location evidence="5 6">Cell membrane</location>
        <topology evidence="5 6">Multi-pass membrane protein</topology>
    </subcellularLocation>
    <subcellularLocation>
        <location evidence="1">Membrane</location>
        <topology evidence="1">Multi-pass membrane protein</topology>
    </subcellularLocation>
</comment>
<dbReference type="InterPro" id="IPR001694">
    <property type="entry name" value="NADH_UbQ_OxRdtase_su1/FPO"/>
</dbReference>
<evidence type="ECO:0000313" key="7">
    <source>
        <dbReference type="EMBL" id="SHF49642.1"/>
    </source>
</evidence>
<keyword evidence="3 5" id="KW-1133">Transmembrane helix</keyword>
<feature type="transmembrane region" description="Helical" evidence="5">
    <location>
        <begin position="83"/>
        <end position="104"/>
    </location>
</feature>
<keyword evidence="2 5" id="KW-0812">Transmembrane</keyword>
<dbReference type="OrthoDB" id="9803734at2"/>
<dbReference type="EC" id="7.1.1.-" evidence="5"/>
<dbReference type="RefSeq" id="WP_073039081.1">
    <property type="nucleotide sequence ID" value="NZ_FQVB01000019.1"/>
</dbReference>
<dbReference type="HAMAP" id="MF_01350">
    <property type="entry name" value="NDH1_NuoH"/>
    <property type="match status" value="1"/>
</dbReference>
<reference evidence="8" key="1">
    <citation type="submission" date="2016-11" db="EMBL/GenBank/DDBJ databases">
        <authorList>
            <person name="Varghese N."/>
            <person name="Submissions S."/>
        </authorList>
    </citation>
    <scope>NUCLEOTIDE SEQUENCE [LARGE SCALE GENOMIC DNA]</scope>
    <source>
        <strain evidence="8">DSM 9756</strain>
    </source>
</reference>
<dbReference type="GO" id="GO:0048038">
    <property type="term" value="F:quinone binding"/>
    <property type="evidence" value="ECO:0007669"/>
    <property type="project" value="UniProtKB-KW"/>
</dbReference>
<comment type="subunit">
    <text evidence="5">NDH-1 is composed of 14 different subunits. Subunits NuoA, H, J, K, L, M, N constitute the membrane sector of the complex.</text>
</comment>
<dbReference type="GO" id="GO:0003954">
    <property type="term" value="F:NADH dehydrogenase activity"/>
    <property type="evidence" value="ECO:0007669"/>
    <property type="project" value="TreeGrafter"/>
</dbReference>
<keyword evidence="5 6" id="KW-0520">NAD</keyword>
<dbReference type="InterPro" id="IPR018086">
    <property type="entry name" value="NADH_UbQ_OxRdtase_su1_CS"/>
</dbReference>
<feature type="transmembrane region" description="Helical" evidence="5">
    <location>
        <begin position="237"/>
        <end position="261"/>
    </location>
</feature>
<keyword evidence="4 5" id="KW-0472">Membrane</keyword>
<evidence type="ECO:0000256" key="3">
    <source>
        <dbReference type="ARBA" id="ARBA00022989"/>
    </source>
</evidence>
<dbReference type="Proteomes" id="UP000184076">
    <property type="component" value="Unassembled WGS sequence"/>
</dbReference>
<dbReference type="STRING" id="1121391.SAMN02745206_02098"/>
<evidence type="ECO:0000313" key="8">
    <source>
        <dbReference type="Proteomes" id="UP000184076"/>
    </source>
</evidence>
<feature type="transmembrane region" description="Helical" evidence="5">
    <location>
        <begin position="273"/>
        <end position="294"/>
    </location>
</feature>
<gene>
    <name evidence="5" type="primary">nuoH</name>
    <name evidence="7" type="ORF">SAMN02745206_02098</name>
</gene>
<dbReference type="Pfam" id="PF00146">
    <property type="entry name" value="NADHdh"/>
    <property type="match status" value="1"/>
</dbReference>
<comment type="catalytic activity">
    <reaction evidence="5">
        <text>a quinone + NADH + 5 H(+)(in) = a quinol + NAD(+) + 4 H(+)(out)</text>
        <dbReference type="Rhea" id="RHEA:57888"/>
        <dbReference type="ChEBI" id="CHEBI:15378"/>
        <dbReference type="ChEBI" id="CHEBI:24646"/>
        <dbReference type="ChEBI" id="CHEBI:57540"/>
        <dbReference type="ChEBI" id="CHEBI:57945"/>
        <dbReference type="ChEBI" id="CHEBI:132124"/>
    </reaction>
</comment>
<evidence type="ECO:0000256" key="2">
    <source>
        <dbReference type="ARBA" id="ARBA00022692"/>
    </source>
</evidence>
<comment type="function">
    <text evidence="5">NDH-1 shuttles electrons from NADH, via FMN and iron-sulfur (Fe-S) centers, to quinones in the respiratory chain. The immediate electron acceptor for the enzyme in this species is believed to be ubiquinone. Couples the redox reaction to proton translocation (for every two electrons transferred, four hydrogen ions are translocated across the cytoplasmic membrane), and thus conserves the redox energy in a proton gradient. This subunit may bind ubiquinone.</text>
</comment>
<feature type="transmembrane region" description="Helical" evidence="5">
    <location>
        <begin position="12"/>
        <end position="36"/>
    </location>
</feature>
<protein>
    <recommendedName>
        <fullName evidence="5">NADH-quinone oxidoreductase subunit H</fullName>
        <ecNumber evidence="5">7.1.1.-</ecNumber>
    </recommendedName>
    <alternativeName>
        <fullName evidence="5">NADH dehydrogenase I subunit H</fullName>
    </alternativeName>
    <alternativeName>
        <fullName evidence="5">NDH-1 subunit H</fullName>
    </alternativeName>
</protein>
<feature type="transmembrane region" description="Helical" evidence="5">
    <location>
        <begin position="155"/>
        <end position="175"/>
    </location>
</feature>
<comment type="similarity">
    <text evidence="5 6">Belongs to the complex I subunit 1 family.</text>
</comment>